<reference evidence="2 3" key="1">
    <citation type="journal article" date="2015" name="Genome Announc.">
        <title>Genome Sequence of a Newly Isolated Mycobacteriophage, ShedlockHolmes.</title>
        <authorList>
            <person name="Pope W.H."/>
            <person name="Carter J.T."/>
            <person name="Dasher K.L."/>
            <person name="Haynberg M.C."/>
            <person name="Reddi A."/>
            <person name="Shedlock K.A."/>
            <person name="Lapin J.S."/>
            <person name="Prout A.K."/>
            <person name="Grubb S.R."/>
            <person name="Warner M.H."/>
            <person name="Bowman C.A."/>
            <person name="Russell D.A."/>
            <person name="Hatfull G.F."/>
        </authorList>
    </citation>
    <scope>NUCLEOTIDE SEQUENCE [LARGE SCALE GENOMIC DNA]</scope>
</reference>
<evidence type="ECO:0000313" key="2">
    <source>
        <dbReference type="EMBL" id="AKF15178.1"/>
    </source>
</evidence>
<dbReference type="Pfam" id="PF24182">
    <property type="entry name" value="G1RFP"/>
    <property type="match status" value="1"/>
</dbReference>
<dbReference type="InterPro" id="IPR056427">
    <property type="entry name" value="G1RFP_dom"/>
</dbReference>
<dbReference type="KEGG" id="vg:26629706"/>
<evidence type="ECO:0000259" key="1">
    <source>
        <dbReference type="Pfam" id="PF24182"/>
    </source>
</evidence>
<name>A0A0F6WF43_9CAUD</name>
<feature type="domain" description="Gene 1 ring forming protein" evidence="1">
    <location>
        <begin position="9"/>
        <end position="44"/>
    </location>
</feature>
<evidence type="ECO:0000313" key="3">
    <source>
        <dbReference type="Proteomes" id="UP000207723"/>
    </source>
</evidence>
<keyword evidence="3" id="KW-1185">Reference proteome</keyword>
<sequence length="47" mass="5188">MDAYELAQAKIAVLGLAVRTHESGFADDQATVKETAERFWEFVEDGA</sequence>
<dbReference type="RefSeq" id="YP_009202632.1">
    <property type="nucleotide sequence ID" value="NC_028846.1"/>
</dbReference>
<dbReference type="GeneID" id="26629706"/>
<dbReference type="EMBL" id="KR080206">
    <property type="protein sequence ID" value="AKF15178.1"/>
    <property type="molecule type" value="Genomic_DNA"/>
</dbReference>
<proteinExistence type="predicted"/>
<dbReference type="Proteomes" id="UP000207723">
    <property type="component" value="Segment"/>
</dbReference>
<accession>A0A0F6WF43</accession>
<organism evidence="2 3">
    <name type="scientific">Mycobacterium phage ShedlockHolmes</name>
    <dbReference type="NCBI Taxonomy" id="1647313"/>
    <lineage>
        <taxon>Viruses</taxon>
        <taxon>Duplodnaviria</taxon>
        <taxon>Heunggongvirae</taxon>
        <taxon>Uroviricota</taxon>
        <taxon>Caudoviricetes</taxon>
        <taxon>Weiservirinae</taxon>
        <taxon>Keshuvirus</taxon>
        <taxon>Keshuvirus shedlockholmes</taxon>
    </lineage>
</organism>
<protein>
    <recommendedName>
        <fullName evidence="1">Gene 1 ring forming protein domain-containing protein</fullName>
    </recommendedName>
</protein>
<gene>
    <name evidence="2" type="primary">1</name>
    <name evidence="2" type="ORF">SEA_SHEDLOCKHOLMES_1</name>
</gene>